<accession>A0ACC3CGP0</accession>
<organism evidence="1 2">
    <name type="scientific">Pyropia yezoensis</name>
    <name type="common">Susabi-nori</name>
    <name type="synonym">Porphyra yezoensis</name>
    <dbReference type="NCBI Taxonomy" id="2788"/>
    <lineage>
        <taxon>Eukaryota</taxon>
        <taxon>Rhodophyta</taxon>
        <taxon>Bangiophyceae</taxon>
        <taxon>Bangiales</taxon>
        <taxon>Bangiaceae</taxon>
        <taxon>Pyropia</taxon>
    </lineage>
</organism>
<keyword evidence="2" id="KW-1185">Reference proteome</keyword>
<sequence>MAVWRCRLGPPPAAATAAWRCRLGPPPAVATAGWRCRPGGRRPPSRGRPPPPPPPPSPPPSPPARGASPVGAAAAAGGGGGGGGGGAARRLGRLGGRRARPGGHCRRGGGGDRRRRGRRWRRRHRRAAPHVRAGGAAAAGAGRAAGRRGVGAGGRPAGRRPGGGWGRRRVAADGARRGCPGGGRAGRWSGAVAGQPGGGGGLRLGIVLHGPVIKVRQRLVPPVLVDGVPVAGAEWDVGVGGGGGTSPGGGGAPADTTAAAATAAGKVETAAAAAVTDTVTDGLRATLGRDLPVMVSYVHLRGGTLELTAARVGDYGHLGETVVLHGVDADVDVTLGADSPRRKGRRRFPWWGGGGPARAPVRPAGGGADANAAPPPGATRRPAAAAPIVATPSPWSGAPARGGGRVLLAAATGVGGPPAAAAAMWGGERAQRLPGGGHSLRVAEWVAGAPPKVAGGVAAVAPPPPPPPPQPLPPSRPEVAAAAATRTGAPGGNSDGVPSAAASPPAAGGVSPHSLLSAVVTATVRARPASGGTLTARVRVAVADLFPAPLRRGGTGASRPLVTVDVDAAGVATRDVATVLNMPFRSDAGRVAARLSVAFRRSSPTPELHGDAVLGDMALRFHPDRDVPALHDVTGRLRFDDTTVFFDGPTGALGSLPLTVVGSLDLDRGYDLVGVVRPVSADALLDTFAVRQCVPIVASLRGQARMSGPLYAPVLAGWTETVPSSASVGAQAKSGSGGVDSSGVGAATDSGAGPAAPVLLDKLPLLSADADWTWDAAAGVFTLHSSRAAVAPMAGGGSLTTSGGLYMDLTAANDWGISRPVHHPRSPKAPSRLSAGGRGGGSGGSGSGSGGGGGGRAAGLTGGLAMPPPPAAVFDLDDGTLAPARPGDTLVASVRVAGIDGSWLLRTYGGDGGVAAAAALGSMDADVSVVGPADDARVKVVWRTVGPPPAVSLNDGRGPGADGGGAPGGALGGSSSMEPRNLLSRPTAAAPSAPLPPRERDAAPVPPSASAPAPVADEPAASSGPTSAGPPTSDRRSAAAPAATKLGPSAATAAARRAALRPVVADTVALPAPLGALSAALVGTGDPAGPDVAVAPEIDPPPSLAPPATPAPDAPPPPAAAPSHGSAPATSPRVPPSAPSVGGRRSAATSVVVPPPTGGGEPPPSVLGGGDFSGVVHLRLGDPPAARRVKINTVVRGFDARRLAWHLDPAAGGRSAAAAAGAAAASPPAAAAAAATASVRDTLGRLPPLSISAESCFAGVLQERLLIPPGATALPRSPESELVSADGALALRRLRFNGVAFPSTLRGTVRASADTFGITLVDAHRRGAGAPAAAAPRPDQPGDLIRVTAAVPAGEATLTIRRGRAAFHARLIAPAGLPSAHLSVDARAVDIGALSGTPSAAGILTGRLDADVPSHSARGSVSVERPAVGAARLSAAAADVLWLDRTVVVQRAVVRRRRSEVHVEARADLPPWEGPHAAPTPAAVAAAAGWEVKAVAPRLDVRDMVHVLAAAPSRGGAAAAGGGGGGSNGGGGGATASGRARGSPAAAADPHIWQVPDVPLQQQLAWFDAYVRATSEAARRDASAPAAPSTLEGGVAGPPAVAAAGRGKRPPTPLPDLSDLRGTFHGTLTAAYRPPAPAVAAAQPPPLLLAPQDGGTGDAATRRQPPPSVDGGDGSGAARAAVVEPVDGSAGSGGVHGAGLGGGRGFAWAVDAPWQPRAVAVGDRARGDTLAGGSVRTSALAAAAFPHPLGAAPPVVPNGGVRHPAATPAREFGLEHEPEDVVPSSPLFAAEEAADVPAVNANVPVDLVRRLLHTTVDVTVTGNSVRLGPHSLGRVDAAGHLADGAITLERLSCASSSAAAAAAAAAAAETTPAPPSGTPAAGARLSVSVGGQLSLTTGELRGHGVFANASARALAAYTPAQLRLGGRLSGSVALSGSVGEPRAAAAAAWSRGAVQRTRVRGAKVAALWDGGRLDVRVDARVGGNVPAGRGGGGEDHTAAAVGPADGTAAAGASPGLQRGAADGDAADAPADGGEDEWAYDDPDGVEEEPPGDGAARGAAPPAVRGRWRRQLAHVAPRPGEKFSLVLSAPARPPALVALQRQLVGVHEAAAAVVADWEAAADAGGEHPPPVRPASSVAGPVDGTAAPAVAPSVGGHAGSGGGGGADGGAAGEPDDSLKVDLEVRKHGLLLLSALAPDVGVVDGTADLLVRVRGTVGAPHVSGYASVAGGRLWPAALAEPLEEFKAEVAVVHGGVLHVRSASARVGGRRLTARGALPLTTSLGAAAAREVAATDGRPPAADHRMFAARPPRPPRSAGGGGGGGDGDGATPPWWAATPLVITAPDVPLRVPGRYSGLASARVSVAGAGDTPVLSGGVTLSHGVVLVGDPVGSLAGAASGGRAAAAGESRGGSEAGGGALRFGAPAGAGPLPGGAPTGGLGAAPLGLPPGVALGADADAADVAAAAATGAPGGAAGGAAADLPDVHLDGVTLSLGKDLRVVYPYVLNITATGTVTVNGSARNPLPDGTLTFPSGEVAALTSRLVIKRGAVNEATFDAAGGADPVLTITLEDETLRLRIRGARASRWTDHLELLPVGGGGGGGGGWADDGFDHPDGGGGAAAVVSARLAEINRALARGPDALPEVLARVLAATVSVGGKAGAVRWRLHPAIVHAGDGVGSGGGGEGAPAVGSGFGGGGGGVGGGGGSGGGADGGGGGGVAWGGAAPPPPAGGGGHLPPGWGGAAPPPPRWGWADPGWAYSDAARVGDLGFGVDADAGRVSARLRRSAGGATAAGVRLFPTQALRVGVDAHADGRVAARAVLRWSGWSRRRRRREAAAAAAARAGGQGPPPRGGGGGRGGGALLPPLPPAAAARSAAPPGAAPKVRGGGRAGGGGGRRLPARLRRARRQGLTRRPCQPLRYQYQAVPPALQTEWWAGRHGRRRFSFFSFIVMDYVLVYGGGGGGGTRCTTPNGCFS</sequence>
<dbReference type="EMBL" id="CM020620">
    <property type="protein sequence ID" value="KAK1869258.1"/>
    <property type="molecule type" value="Genomic_DNA"/>
</dbReference>
<name>A0ACC3CGP0_PYRYE</name>
<reference evidence="1" key="1">
    <citation type="submission" date="2019-11" db="EMBL/GenBank/DDBJ databases">
        <title>Nori genome reveals adaptations in red seaweeds to the harsh intertidal environment.</title>
        <authorList>
            <person name="Wang D."/>
            <person name="Mao Y."/>
        </authorList>
    </citation>
    <scope>NUCLEOTIDE SEQUENCE</scope>
    <source>
        <tissue evidence="1">Gametophyte</tissue>
    </source>
</reference>
<dbReference type="Proteomes" id="UP000798662">
    <property type="component" value="Chromosome 3"/>
</dbReference>
<protein>
    <submittedName>
        <fullName evidence="1">Uncharacterized protein</fullName>
    </submittedName>
</protein>
<gene>
    <name evidence="1" type="ORF">I4F81_011737</name>
</gene>
<proteinExistence type="predicted"/>
<evidence type="ECO:0000313" key="2">
    <source>
        <dbReference type="Proteomes" id="UP000798662"/>
    </source>
</evidence>
<evidence type="ECO:0000313" key="1">
    <source>
        <dbReference type="EMBL" id="KAK1869258.1"/>
    </source>
</evidence>
<comment type="caution">
    <text evidence="1">The sequence shown here is derived from an EMBL/GenBank/DDBJ whole genome shotgun (WGS) entry which is preliminary data.</text>
</comment>